<reference evidence="2" key="1">
    <citation type="submission" date="2021-01" db="EMBL/GenBank/DDBJ databases">
        <authorList>
            <consortium name="Genoscope - CEA"/>
            <person name="William W."/>
        </authorList>
    </citation>
    <scope>NUCLEOTIDE SEQUENCE</scope>
</reference>
<evidence type="ECO:0000313" key="2">
    <source>
        <dbReference type="EMBL" id="CAD8094541.1"/>
    </source>
</evidence>
<accession>A0A8S1NW62</accession>
<name>A0A8S1NW62_9CILI</name>
<comment type="caution">
    <text evidence="2">The sequence shown here is derived from an EMBL/GenBank/DDBJ whole genome shotgun (WGS) entry which is preliminary data.</text>
</comment>
<evidence type="ECO:0000313" key="3">
    <source>
        <dbReference type="Proteomes" id="UP000692954"/>
    </source>
</evidence>
<feature type="coiled-coil region" evidence="1">
    <location>
        <begin position="38"/>
        <end position="99"/>
    </location>
</feature>
<dbReference type="OrthoDB" id="308445at2759"/>
<dbReference type="Proteomes" id="UP000692954">
    <property type="component" value="Unassembled WGS sequence"/>
</dbReference>
<organism evidence="2 3">
    <name type="scientific">Paramecium sonneborni</name>
    <dbReference type="NCBI Taxonomy" id="65129"/>
    <lineage>
        <taxon>Eukaryota</taxon>
        <taxon>Sar</taxon>
        <taxon>Alveolata</taxon>
        <taxon>Ciliophora</taxon>
        <taxon>Intramacronucleata</taxon>
        <taxon>Oligohymenophorea</taxon>
        <taxon>Peniculida</taxon>
        <taxon>Parameciidae</taxon>
        <taxon>Paramecium</taxon>
    </lineage>
</organism>
<dbReference type="AlphaFoldDB" id="A0A8S1NW62"/>
<keyword evidence="1" id="KW-0175">Coiled coil</keyword>
<keyword evidence="3" id="KW-1185">Reference proteome</keyword>
<dbReference type="EMBL" id="CAJJDN010000062">
    <property type="protein sequence ID" value="CAD8094541.1"/>
    <property type="molecule type" value="Genomic_DNA"/>
</dbReference>
<gene>
    <name evidence="2" type="ORF">PSON_ATCC_30995.1.T0620255</name>
</gene>
<evidence type="ECO:0000256" key="1">
    <source>
        <dbReference type="SAM" id="Coils"/>
    </source>
</evidence>
<protein>
    <submittedName>
        <fullName evidence="2">Uncharacterized protein</fullName>
    </submittedName>
</protein>
<sequence>MAFFQIDLQEPLKLIDQDSLQFQHRPALTKETIKQNFIQFLQTKYDNLIQEGDQLTDMTLLLQNILTLSDKLKSQFEQSQKLQRKLRDIEEELQNYFQCKLELQDVISDYIASFEQFIEIKKDVKTISEIDLPREQTLNRLQEYSCLIKKLAEYTTFESDLGDLKKIEQRFRMLELEEDYLEYQLMINNKIDDQIKQSPTQLLCLFVQMLGQSIKSLKSHLNCPIIILLDDHENITEELLIQYKQTILLKIQNKVPALILIDKEQQNGQSLCISQNRQSIKLYLDNYKNYLSNIKISYVLLKNELILEQIFSKIIEKLIEINIINQSKALTFQEMLQNIQKILKYQEGLQELDCFQFLDYMYIELN</sequence>
<proteinExistence type="predicted"/>